<dbReference type="SUPFAM" id="SSF53335">
    <property type="entry name" value="S-adenosyl-L-methionine-dependent methyltransferases"/>
    <property type="match status" value="1"/>
</dbReference>
<evidence type="ECO:0000313" key="1">
    <source>
        <dbReference type="EMBL" id="MPN25735.1"/>
    </source>
</evidence>
<dbReference type="GO" id="GO:0032259">
    <property type="term" value="P:methylation"/>
    <property type="evidence" value="ECO:0007669"/>
    <property type="project" value="UniProtKB-KW"/>
</dbReference>
<dbReference type="InterPro" id="IPR029063">
    <property type="entry name" value="SAM-dependent_MTases_sf"/>
</dbReference>
<dbReference type="EMBL" id="VSSQ01075011">
    <property type="protein sequence ID" value="MPN25735.1"/>
    <property type="molecule type" value="Genomic_DNA"/>
</dbReference>
<dbReference type="InterPro" id="IPR004033">
    <property type="entry name" value="UbiE/COQ5_MeTrFase"/>
</dbReference>
<dbReference type="AlphaFoldDB" id="A0A645GGD1"/>
<dbReference type="Pfam" id="PF01209">
    <property type="entry name" value="Ubie_methyltran"/>
    <property type="match status" value="1"/>
</dbReference>
<name>A0A645GGD1_9ZZZZ</name>
<dbReference type="EC" id="2.1.1.163" evidence="1"/>
<organism evidence="1">
    <name type="scientific">bioreactor metagenome</name>
    <dbReference type="NCBI Taxonomy" id="1076179"/>
    <lineage>
        <taxon>unclassified sequences</taxon>
        <taxon>metagenomes</taxon>
        <taxon>ecological metagenomes</taxon>
    </lineage>
</organism>
<comment type="caution">
    <text evidence="1">The sequence shown here is derived from an EMBL/GenBank/DDBJ whole genome shotgun (WGS) entry which is preliminary data.</text>
</comment>
<keyword evidence="1" id="KW-0808">Transferase</keyword>
<accession>A0A645GGD1</accession>
<keyword evidence="1" id="KW-0489">Methyltransferase</keyword>
<gene>
    <name evidence="1" type="primary">menG_24</name>
    <name evidence="1" type="ORF">SDC9_173150</name>
</gene>
<dbReference type="GO" id="GO:0043770">
    <property type="term" value="F:demethylmenaquinone methyltransferase activity"/>
    <property type="evidence" value="ECO:0007669"/>
    <property type="project" value="UniProtKB-EC"/>
</dbReference>
<proteinExistence type="predicted"/>
<dbReference type="PROSITE" id="PS51608">
    <property type="entry name" value="SAM_MT_UBIE"/>
    <property type="match status" value="1"/>
</dbReference>
<reference evidence="1" key="1">
    <citation type="submission" date="2019-08" db="EMBL/GenBank/DDBJ databases">
        <authorList>
            <person name="Kucharzyk K."/>
            <person name="Murdoch R.W."/>
            <person name="Higgins S."/>
            <person name="Loffler F."/>
        </authorList>
    </citation>
    <scope>NUCLEOTIDE SEQUENCE</scope>
</reference>
<sequence length="120" mass="13810">MLRNVTDIQRALNEMYRVLRPGGLAVVAELAKPGNRVIRWGHRVYLNRVVPFWGRKYDKGKVIDGKQPAYDWLTSSLEGFPYGQEMLELFRRAGFTDAECYSRSMGAVNIYVARKPEKAQ</sequence>
<dbReference type="Gene3D" id="3.40.50.150">
    <property type="entry name" value="Vaccinia Virus protein VP39"/>
    <property type="match status" value="1"/>
</dbReference>
<protein>
    <submittedName>
        <fullName evidence="1">Demethylmenaquinone methyltransferase</fullName>
        <ecNumber evidence="1">2.1.1.163</ecNumber>
    </submittedName>
</protein>